<dbReference type="RefSeq" id="XP_036633871.1">
    <property type="nucleotide sequence ID" value="XM_036775369.1"/>
</dbReference>
<evidence type="ECO:0000313" key="3">
    <source>
        <dbReference type="Proteomes" id="UP000623687"/>
    </source>
</evidence>
<dbReference type="OrthoDB" id="2588098at2759"/>
<evidence type="ECO:0000313" key="2">
    <source>
        <dbReference type="EMBL" id="KAF7433844.1"/>
    </source>
</evidence>
<protein>
    <submittedName>
        <fullName evidence="2">Uncharacterized protein</fullName>
    </submittedName>
</protein>
<dbReference type="Proteomes" id="UP000623687">
    <property type="component" value="Unassembled WGS sequence"/>
</dbReference>
<organism evidence="2 3">
    <name type="scientific">Pleurotus ostreatus</name>
    <name type="common">Oyster mushroom</name>
    <name type="synonym">White-rot fungus</name>
    <dbReference type="NCBI Taxonomy" id="5322"/>
    <lineage>
        <taxon>Eukaryota</taxon>
        <taxon>Fungi</taxon>
        <taxon>Dikarya</taxon>
        <taxon>Basidiomycota</taxon>
        <taxon>Agaricomycotina</taxon>
        <taxon>Agaricomycetes</taxon>
        <taxon>Agaricomycetidae</taxon>
        <taxon>Agaricales</taxon>
        <taxon>Pleurotineae</taxon>
        <taxon>Pleurotaceae</taxon>
        <taxon>Pleurotus</taxon>
    </lineage>
</organism>
<name>A0A8H6ZZP9_PLEOS</name>
<comment type="caution">
    <text evidence="2">The sequence shown here is derived from an EMBL/GenBank/DDBJ whole genome shotgun (WGS) entry which is preliminary data.</text>
</comment>
<sequence>MPNQAIFFARRFFDSNSWVNTSNYTYQTAGSGKFGEFDGHCAALLLAARPPLITLEKAFKEIFKYDAPGVADRAALGQLGQLPIELIAQIFTPLSIKEGLVFGLTHGHLFVIGWQVIKKKICRVVFVDDWSDSRIICLGDYASTLPEGYLSDEEKFSLMKSAIKRDRDDEADEDDGDVSDEAAGEDHDGNSLSLRLAAFKDQTFGLYDESQLMYSERKIKSWRVSHSSVSDLYRRGISKPEMDRVAAISYVLEFYYRCGPWHIEPQRFADSVLINNTKREYVRAVDGAGRYVLDDAIPLLTVWEDRMHGDWAGDRLALPSVEEFETMLAAEEGWKEKLPPESVGSPLKVHRRFIGENGGGIVVPRCWRGDNASVERRTSPFDTWFEASSCFGIVE</sequence>
<feature type="compositionally biased region" description="Acidic residues" evidence="1">
    <location>
        <begin position="169"/>
        <end position="183"/>
    </location>
</feature>
<dbReference type="EMBL" id="JACETU010000003">
    <property type="protein sequence ID" value="KAF7433844.1"/>
    <property type="molecule type" value="Genomic_DNA"/>
</dbReference>
<dbReference type="AlphaFoldDB" id="A0A8H6ZZP9"/>
<keyword evidence="3" id="KW-1185">Reference proteome</keyword>
<accession>A0A8H6ZZP9</accession>
<gene>
    <name evidence="2" type="ORF">PC9H_005810</name>
</gene>
<dbReference type="VEuPathDB" id="FungiDB:PC9H_005810"/>
<feature type="region of interest" description="Disordered" evidence="1">
    <location>
        <begin position="167"/>
        <end position="188"/>
    </location>
</feature>
<dbReference type="GeneID" id="59375628"/>
<reference evidence="2" key="1">
    <citation type="submission" date="2019-07" db="EMBL/GenBank/DDBJ databases">
        <authorList>
            <person name="Palmer J.M."/>
        </authorList>
    </citation>
    <scope>NUCLEOTIDE SEQUENCE</scope>
    <source>
        <strain evidence="2">PC9</strain>
    </source>
</reference>
<evidence type="ECO:0000256" key="1">
    <source>
        <dbReference type="SAM" id="MobiDB-lite"/>
    </source>
</evidence>
<proteinExistence type="predicted"/>